<protein>
    <submittedName>
        <fullName evidence="1">Uncharacterized protein</fullName>
    </submittedName>
</protein>
<comment type="caution">
    <text evidence="1">The sequence shown here is derived from an EMBL/GenBank/DDBJ whole genome shotgun (WGS) entry which is preliminary data.</text>
</comment>
<organism evidence="1 2">
    <name type="scientific">Caballeronia hypogeia</name>
    <dbReference type="NCBI Taxonomy" id="1777140"/>
    <lineage>
        <taxon>Bacteria</taxon>
        <taxon>Pseudomonadati</taxon>
        <taxon>Pseudomonadota</taxon>
        <taxon>Betaproteobacteria</taxon>
        <taxon>Burkholderiales</taxon>
        <taxon>Burkholderiaceae</taxon>
        <taxon>Caballeronia</taxon>
    </lineage>
</organism>
<reference evidence="1" key="1">
    <citation type="submission" date="2016-01" db="EMBL/GenBank/DDBJ databases">
        <authorList>
            <person name="Peeters C."/>
        </authorList>
    </citation>
    <scope>NUCLEOTIDE SEQUENCE</scope>
    <source>
        <strain evidence="1">LMG 29322</strain>
    </source>
</reference>
<keyword evidence="2" id="KW-1185">Reference proteome</keyword>
<dbReference type="Proteomes" id="UP000054851">
    <property type="component" value="Unassembled WGS sequence"/>
</dbReference>
<dbReference type="OrthoDB" id="9019816at2"/>
<dbReference type="EMBL" id="FCOA02000005">
    <property type="protein sequence ID" value="SAK55292.1"/>
    <property type="molecule type" value="Genomic_DNA"/>
</dbReference>
<name>A0A158ABQ5_9BURK</name>
<sequence>MNDAEVAATLLNRWETENRGQDAAGAVGLLREGGLVFSHYVGVSHDTSEEFAEGVEIECLTFGDGSRAFRLTPRGMVRVSISWAAVPAFLEPDQANREAEAQAR</sequence>
<accession>A0A158ABQ5</accession>
<gene>
    <name evidence="1" type="ORF">AWB79_02172</name>
</gene>
<evidence type="ECO:0000313" key="1">
    <source>
        <dbReference type="EMBL" id="SAK55292.1"/>
    </source>
</evidence>
<evidence type="ECO:0000313" key="2">
    <source>
        <dbReference type="Proteomes" id="UP000054851"/>
    </source>
</evidence>
<dbReference type="RefSeq" id="WP_061167419.1">
    <property type="nucleotide sequence ID" value="NZ_FCOA02000005.1"/>
</dbReference>
<dbReference type="AlphaFoldDB" id="A0A158ABQ5"/>
<proteinExistence type="predicted"/>